<dbReference type="SUPFAM" id="SSF161098">
    <property type="entry name" value="MetI-like"/>
    <property type="match status" value="1"/>
</dbReference>
<dbReference type="Pfam" id="PF00528">
    <property type="entry name" value="BPD_transp_1"/>
    <property type="match status" value="1"/>
</dbReference>
<keyword evidence="3" id="KW-1003">Cell membrane</keyword>
<comment type="subcellular location">
    <subcellularLocation>
        <location evidence="1 7">Cell membrane</location>
        <topology evidence="1 7">Multi-pass membrane protein</topology>
    </subcellularLocation>
</comment>
<evidence type="ECO:0000256" key="6">
    <source>
        <dbReference type="ARBA" id="ARBA00023136"/>
    </source>
</evidence>
<feature type="domain" description="ABC transmembrane type-1" evidence="8">
    <location>
        <begin position="74"/>
        <end position="262"/>
    </location>
</feature>
<name>A0ABQ0BN10_9FIRM</name>
<protein>
    <submittedName>
        <fullName evidence="9">Carbohydrate ABC transporter permease</fullName>
    </submittedName>
</protein>
<dbReference type="Gene3D" id="1.10.3720.10">
    <property type="entry name" value="MetI-like"/>
    <property type="match status" value="1"/>
</dbReference>
<feature type="transmembrane region" description="Helical" evidence="7">
    <location>
        <begin position="109"/>
        <end position="129"/>
    </location>
</feature>
<feature type="transmembrane region" description="Helical" evidence="7">
    <location>
        <begin position="141"/>
        <end position="162"/>
    </location>
</feature>
<evidence type="ECO:0000256" key="3">
    <source>
        <dbReference type="ARBA" id="ARBA00022475"/>
    </source>
</evidence>
<reference evidence="9 10" key="1">
    <citation type="submission" date="2024-04" db="EMBL/GenBank/DDBJ databases">
        <title>Defined microbial consortia suppress multidrug-resistant proinflammatory Enterobacteriaceae via ecological control.</title>
        <authorList>
            <person name="Furuichi M."/>
            <person name="Kawaguchi T."/>
            <person name="Pust M."/>
            <person name="Yasuma K."/>
            <person name="Plichta D."/>
            <person name="Hasegawa N."/>
            <person name="Ohya T."/>
            <person name="Bhattarai S."/>
            <person name="Sasajima S."/>
            <person name="Aoto Y."/>
            <person name="Tuganbaev T."/>
            <person name="Yaginuma M."/>
            <person name="Ueda M."/>
            <person name="Okahashi N."/>
            <person name="Amafuji K."/>
            <person name="Kiridooshi Y."/>
            <person name="Sugita K."/>
            <person name="Strazar M."/>
            <person name="Skelly A."/>
            <person name="Suda W."/>
            <person name="Hattori M."/>
            <person name="Nakamoto N."/>
            <person name="Caballero S."/>
            <person name="Norman J."/>
            <person name="Olle B."/>
            <person name="Tanoue T."/>
            <person name="Arita M."/>
            <person name="Bucci V."/>
            <person name="Atarashi K."/>
            <person name="Xavier R."/>
            <person name="Honda K."/>
        </authorList>
    </citation>
    <scope>NUCLEOTIDE SEQUENCE [LARGE SCALE GENOMIC DNA]</scope>
    <source>
        <strain evidence="10">k34-0107-D12</strain>
    </source>
</reference>
<comment type="caution">
    <text evidence="9">The sequence shown here is derived from an EMBL/GenBank/DDBJ whole genome shotgun (WGS) entry which is preliminary data.</text>
</comment>
<proteinExistence type="inferred from homology"/>
<evidence type="ECO:0000256" key="4">
    <source>
        <dbReference type="ARBA" id="ARBA00022692"/>
    </source>
</evidence>
<dbReference type="RefSeq" id="WP_227211445.1">
    <property type="nucleotide sequence ID" value="NZ_BAABZQ010000001.1"/>
</dbReference>
<comment type="similarity">
    <text evidence="7">Belongs to the binding-protein-dependent transport system permease family.</text>
</comment>
<feature type="transmembrane region" description="Helical" evidence="7">
    <location>
        <begin position="183"/>
        <end position="208"/>
    </location>
</feature>
<keyword evidence="2 7" id="KW-0813">Transport</keyword>
<dbReference type="EMBL" id="BAABZQ010000001">
    <property type="protein sequence ID" value="GAA6497916.1"/>
    <property type="molecule type" value="Genomic_DNA"/>
</dbReference>
<evidence type="ECO:0000256" key="5">
    <source>
        <dbReference type="ARBA" id="ARBA00022989"/>
    </source>
</evidence>
<evidence type="ECO:0000256" key="7">
    <source>
        <dbReference type="RuleBase" id="RU363032"/>
    </source>
</evidence>
<evidence type="ECO:0000256" key="2">
    <source>
        <dbReference type="ARBA" id="ARBA00022448"/>
    </source>
</evidence>
<evidence type="ECO:0000259" key="8">
    <source>
        <dbReference type="PROSITE" id="PS50928"/>
    </source>
</evidence>
<feature type="transmembrane region" description="Helical" evidence="7">
    <location>
        <begin position="12"/>
        <end position="33"/>
    </location>
</feature>
<evidence type="ECO:0000313" key="9">
    <source>
        <dbReference type="EMBL" id="GAA6497916.1"/>
    </source>
</evidence>
<accession>A0ABQ0BN10</accession>
<dbReference type="InterPro" id="IPR035906">
    <property type="entry name" value="MetI-like_sf"/>
</dbReference>
<dbReference type="PANTHER" id="PTHR43744">
    <property type="entry name" value="ABC TRANSPORTER PERMEASE PROTEIN MG189-RELATED-RELATED"/>
    <property type="match status" value="1"/>
</dbReference>
<dbReference type="CDD" id="cd06261">
    <property type="entry name" value="TM_PBP2"/>
    <property type="match status" value="1"/>
</dbReference>
<keyword evidence="5 7" id="KW-1133">Transmembrane helix</keyword>
<evidence type="ECO:0000313" key="10">
    <source>
        <dbReference type="Proteomes" id="UP001600941"/>
    </source>
</evidence>
<keyword evidence="10" id="KW-1185">Reference proteome</keyword>
<dbReference type="InterPro" id="IPR000515">
    <property type="entry name" value="MetI-like"/>
</dbReference>
<feature type="transmembrane region" description="Helical" evidence="7">
    <location>
        <begin position="71"/>
        <end position="97"/>
    </location>
</feature>
<dbReference type="Proteomes" id="UP001600941">
    <property type="component" value="Unassembled WGS sequence"/>
</dbReference>
<feature type="transmembrane region" description="Helical" evidence="7">
    <location>
        <begin position="261"/>
        <end position="280"/>
    </location>
</feature>
<keyword evidence="4 7" id="KW-0812">Transmembrane</keyword>
<dbReference type="PROSITE" id="PS50928">
    <property type="entry name" value="ABC_TM1"/>
    <property type="match status" value="1"/>
</dbReference>
<keyword evidence="6 7" id="KW-0472">Membrane</keyword>
<gene>
    <name evidence="9" type="ORF">K340107D12_07320</name>
</gene>
<dbReference type="PANTHER" id="PTHR43744:SF9">
    <property type="entry name" value="POLYGALACTURONAN_RHAMNOGALACTURONAN TRANSPORT SYSTEM PERMEASE PROTEIN YTCP"/>
    <property type="match status" value="1"/>
</dbReference>
<evidence type="ECO:0000256" key="1">
    <source>
        <dbReference type="ARBA" id="ARBA00004651"/>
    </source>
</evidence>
<sequence>MVQSKKEKAADKVLTLLFILLALFCVVPILYILSASLSDEIQLTKEGYSLLPRGFSLEAYKYILESPKPIINAYGVTILVTLGGTAVSLLVTTMLAYVIARKDFKVGRVFAFMIFFSMLFNGGLVPTYIMLTKYYHLKDTIWALIFPYIIMPWHVFLMKGFLADIPTSLIEAAKIDGAGEVKTFFKIIVPISKPALATVGLFIAFTYWNDWYQSMLYIDSPDINSLQFYLYRIMNNIQYLSTSMQAGNISIDIASLPSETARMALCILAAGPMLVVFPFFQKYFVKGLTVGAVKG</sequence>
<organism evidence="9 10">
    <name type="scientific">Blautia parvula</name>
    <dbReference type="NCBI Taxonomy" id="2877527"/>
    <lineage>
        <taxon>Bacteria</taxon>
        <taxon>Bacillati</taxon>
        <taxon>Bacillota</taxon>
        <taxon>Clostridia</taxon>
        <taxon>Lachnospirales</taxon>
        <taxon>Lachnospiraceae</taxon>
        <taxon>Blautia</taxon>
    </lineage>
</organism>